<dbReference type="GO" id="GO:0006270">
    <property type="term" value="P:DNA replication initiation"/>
    <property type="evidence" value="ECO:0007669"/>
    <property type="project" value="TreeGrafter"/>
</dbReference>
<comment type="caution">
    <text evidence="15">The sequence shown here is derived from an EMBL/GenBank/DDBJ whole genome shotgun (WGS) entry which is preliminary data.</text>
</comment>
<feature type="binding site" evidence="12">
    <location>
        <position position="544"/>
    </location>
    <ligand>
        <name>Zn(2+)</name>
        <dbReference type="ChEBI" id="CHEBI:29105"/>
        <label>2</label>
    </ligand>
</feature>
<evidence type="ECO:0000313" key="15">
    <source>
        <dbReference type="EMBL" id="KRK46501.1"/>
    </source>
</evidence>
<evidence type="ECO:0000259" key="13">
    <source>
        <dbReference type="PROSITE" id="PS51192"/>
    </source>
</evidence>
<dbReference type="PATRIC" id="fig|1423719.4.peg.126"/>
<dbReference type="Gene3D" id="3.40.1440.60">
    <property type="entry name" value="PriA, 3(prime) DNA-binding domain"/>
    <property type="match status" value="1"/>
</dbReference>
<keyword evidence="6 12" id="KW-0347">Helicase</keyword>
<dbReference type="SUPFAM" id="SSF52540">
    <property type="entry name" value="P-loop containing nucleoside triphosphate hydrolases"/>
    <property type="match status" value="2"/>
</dbReference>
<feature type="binding site" evidence="12">
    <location>
        <position position="514"/>
    </location>
    <ligand>
        <name>Zn(2+)</name>
        <dbReference type="ChEBI" id="CHEBI:29105"/>
        <label>1</label>
    </ligand>
</feature>
<dbReference type="OrthoDB" id="9759544at2"/>
<dbReference type="CDD" id="cd18804">
    <property type="entry name" value="SF2_C_priA"/>
    <property type="match status" value="1"/>
</dbReference>
<keyword evidence="2 12" id="KW-0235">DNA replication</keyword>
<evidence type="ECO:0000256" key="7">
    <source>
        <dbReference type="ARBA" id="ARBA00022833"/>
    </source>
</evidence>
<keyword evidence="7 12" id="KW-0862">Zinc</keyword>
<gene>
    <name evidence="12" type="primary">priA</name>
    <name evidence="15" type="ORF">FC66_GL000124</name>
</gene>
<evidence type="ECO:0000256" key="8">
    <source>
        <dbReference type="ARBA" id="ARBA00022840"/>
    </source>
</evidence>
<keyword evidence="10 12" id="KW-0413">Isomerase</keyword>
<dbReference type="GO" id="GO:0003677">
    <property type="term" value="F:DNA binding"/>
    <property type="evidence" value="ECO:0007669"/>
    <property type="project" value="UniProtKB-UniRule"/>
</dbReference>
<dbReference type="PANTHER" id="PTHR30580:SF0">
    <property type="entry name" value="PRIMOSOMAL PROTEIN N"/>
    <property type="match status" value="1"/>
</dbReference>
<dbReference type="GO" id="GO:0005524">
    <property type="term" value="F:ATP binding"/>
    <property type="evidence" value="ECO:0007669"/>
    <property type="project" value="UniProtKB-UniRule"/>
</dbReference>
<dbReference type="SMART" id="SM00490">
    <property type="entry name" value="HELICc"/>
    <property type="match status" value="1"/>
</dbReference>
<dbReference type="SMART" id="SM00487">
    <property type="entry name" value="DEXDc"/>
    <property type="match status" value="1"/>
</dbReference>
<comment type="similarity">
    <text evidence="12">Belongs to the helicase family. PriA subfamily.</text>
</comment>
<sequence>MTQFAKIIVDVPTMQTDQPYTYSIPELLTHQIEIGMRVVVPFGNGKRLVQGFVIEIIDNNQFDGDVKAIQSVVDLKPVVNTELLDLSAWIANETFSFRITALQMVLPSVMRATYKKRIQLIDEIDESLQDKLFQGNDSIEFDSEHMDAELMKELLQLTKAGKAELIYEVGNKAKFKMQLSIQPELGFEAYEDIKNGLRKNAKQQHLLVNYLQSLTENENNLIPQKQVVKEIGITTATITSGEKNGWLKKIETEVYRDPYKDTVIESTGMQKLTPDQDIAVTAVDEAIKNEINKTFLLQGVTGSGKTEVYLQTIAKALELGKTALMLVPEIALTPQMVKRVKSRFGDLVAVLHSGLSDGERYDEWRRIERKEAQVVVGARSAVFAPLDNIGIIIVDEEHESSYKQEETPRYHARDIVLWRSQRHHCPVILGSATPSLESRARAQKGVYEWLQLPQRINGQPMPEVTLVDMREEMKNTGESNFSEPLRNEITKRLEKKEQTVLMLNRRGFSSFVMCRDCGFVLPCPNCDTSLTLHMDTHTMKCHYCGHEEGIPKICPNCHSRKIRYYGTGTQKVEEELKTLYPEARILRMDVDTTRKKGAHEKILAKFGAKEADILLGTQMIAKGLDFPDVTLVGVLNADTALSLPDFRSSERTFQLLTQVSGRAGRADKEGQVVVQTFNPDHYAIQYAKHHDYESFYRKEMAIRHMENYPPYYYTIQLTASYTDEAGAAKKMLEAVQFLKPALSDKAIILGPTPKSIMRVNNRFYYQVVIKYKSEEQLKERLRELMTKSQAEVRKGLRLTIDSEPVNFI</sequence>
<feature type="binding site" evidence="12">
    <location>
        <position position="517"/>
    </location>
    <ligand>
        <name>Zn(2+)</name>
        <dbReference type="ChEBI" id="CHEBI:29105"/>
        <label>1</label>
    </ligand>
</feature>
<comment type="function">
    <text evidence="12">Initiates the restart of stalled replication forks, which reloads the replicative helicase on sites other than the origin of replication. Recognizes and binds to abandoned replication forks and remodels them to uncover a helicase loading site. Promotes assembly of the primosome at these replication forks.</text>
</comment>
<dbReference type="FunFam" id="3.40.50.300:FF:000489">
    <property type="entry name" value="Primosome assembly protein PriA"/>
    <property type="match status" value="1"/>
</dbReference>
<keyword evidence="8 12" id="KW-0067">ATP-binding</keyword>
<dbReference type="HAMAP" id="MF_00983">
    <property type="entry name" value="PriA"/>
    <property type="match status" value="1"/>
</dbReference>
<dbReference type="EMBL" id="AZDI01000001">
    <property type="protein sequence ID" value="KRK46501.1"/>
    <property type="molecule type" value="Genomic_DNA"/>
</dbReference>
<organism evidence="15 16">
    <name type="scientific">Dellaglioa algida DSM 15638</name>
    <dbReference type="NCBI Taxonomy" id="1423719"/>
    <lineage>
        <taxon>Bacteria</taxon>
        <taxon>Bacillati</taxon>
        <taxon>Bacillota</taxon>
        <taxon>Bacilli</taxon>
        <taxon>Lactobacillales</taxon>
        <taxon>Lactobacillaceae</taxon>
        <taxon>Dellaglioa</taxon>
    </lineage>
</organism>
<dbReference type="InterPro" id="IPR041236">
    <property type="entry name" value="PriA_C"/>
</dbReference>
<feature type="binding site" evidence="12">
    <location>
        <position position="557"/>
    </location>
    <ligand>
        <name>Zn(2+)</name>
        <dbReference type="ChEBI" id="CHEBI:29105"/>
        <label>1</label>
    </ligand>
</feature>
<proteinExistence type="inferred from homology"/>
<dbReference type="PROSITE" id="PS51192">
    <property type="entry name" value="HELICASE_ATP_BIND_1"/>
    <property type="match status" value="1"/>
</dbReference>
<keyword evidence="3 12" id="KW-0479">Metal-binding</keyword>
<feature type="binding site" evidence="12">
    <location>
        <position position="554"/>
    </location>
    <ligand>
        <name>Zn(2+)</name>
        <dbReference type="ChEBI" id="CHEBI:29105"/>
        <label>1</label>
    </ligand>
</feature>
<dbReference type="NCBIfam" id="TIGR00595">
    <property type="entry name" value="priA"/>
    <property type="match status" value="1"/>
</dbReference>
<dbReference type="Gene3D" id="3.40.50.300">
    <property type="entry name" value="P-loop containing nucleotide triphosphate hydrolases"/>
    <property type="match status" value="2"/>
</dbReference>
<feature type="domain" description="Helicase C-terminal" evidence="14">
    <location>
        <begin position="549"/>
        <end position="703"/>
    </location>
</feature>
<dbReference type="PROSITE" id="PS51194">
    <property type="entry name" value="HELICASE_CTER"/>
    <property type="match status" value="1"/>
</dbReference>
<dbReference type="AlphaFoldDB" id="A0A0R1HIS7"/>
<dbReference type="Proteomes" id="UP000051450">
    <property type="component" value="Unassembled WGS sequence"/>
</dbReference>
<comment type="subunit">
    <text evidence="12">Component of the replication restart primosome.</text>
</comment>
<keyword evidence="1 12" id="KW-0639">Primosome</keyword>
<dbReference type="NCBIfam" id="NF004066">
    <property type="entry name" value="PRK05580.1-3"/>
    <property type="match status" value="1"/>
</dbReference>
<dbReference type="Pfam" id="PF18319">
    <property type="entry name" value="Zn_ribbon_PriA"/>
    <property type="match status" value="1"/>
</dbReference>
<dbReference type="Pfam" id="PF00270">
    <property type="entry name" value="DEAD"/>
    <property type="match status" value="1"/>
</dbReference>
<dbReference type="Pfam" id="PF00271">
    <property type="entry name" value="Helicase_C"/>
    <property type="match status" value="1"/>
</dbReference>
<comment type="cofactor">
    <cofactor evidence="12">
        <name>Zn(2+)</name>
        <dbReference type="ChEBI" id="CHEBI:29105"/>
    </cofactor>
    <text evidence="12">Binds 2 zinc ions per subunit.</text>
</comment>
<evidence type="ECO:0000256" key="5">
    <source>
        <dbReference type="ARBA" id="ARBA00022801"/>
    </source>
</evidence>
<dbReference type="GO" id="GO:0006269">
    <property type="term" value="P:DNA replication, synthesis of primer"/>
    <property type="evidence" value="ECO:0007669"/>
    <property type="project" value="UniProtKB-KW"/>
</dbReference>
<keyword evidence="16" id="KW-1185">Reference proteome</keyword>
<dbReference type="GO" id="GO:1990077">
    <property type="term" value="C:primosome complex"/>
    <property type="evidence" value="ECO:0007669"/>
    <property type="project" value="UniProtKB-UniRule"/>
</dbReference>
<dbReference type="STRING" id="1423719.FC66_GL000124"/>
<dbReference type="GO" id="GO:0006302">
    <property type="term" value="P:double-strand break repair"/>
    <property type="evidence" value="ECO:0007669"/>
    <property type="project" value="InterPro"/>
</dbReference>
<evidence type="ECO:0000256" key="3">
    <source>
        <dbReference type="ARBA" id="ARBA00022723"/>
    </source>
</evidence>
<evidence type="ECO:0000313" key="16">
    <source>
        <dbReference type="Proteomes" id="UP000051450"/>
    </source>
</evidence>
<dbReference type="GO" id="GO:0043138">
    <property type="term" value="F:3'-5' DNA helicase activity"/>
    <property type="evidence" value="ECO:0007669"/>
    <property type="project" value="UniProtKB-EC"/>
</dbReference>
<evidence type="ECO:0000256" key="1">
    <source>
        <dbReference type="ARBA" id="ARBA00022515"/>
    </source>
</evidence>
<dbReference type="InterPro" id="IPR011545">
    <property type="entry name" value="DEAD/DEAH_box_helicase_dom"/>
</dbReference>
<accession>A0A0R1HIS7</accession>
<feature type="binding site" evidence="12">
    <location>
        <position position="526"/>
    </location>
    <ligand>
        <name>Zn(2+)</name>
        <dbReference type="ChEBI" id="CHEBI:29105"/>
        <label>2</label>
    </ligand>
</feature>
<dbReference type="GO" id="GO:0016887">
    <property type="term" value="F:ATP hydrolysis activity"/>
    <property type="evidence" value="ECO:0007669"/>
    <property type="project" value="RHEA"/>
</dbReference>
<keyword evidence="5 12" id="KW-0378">Hydrolase</keyword>
<feature type="binding site" evidence="12">
    <location>
        <position position="523"/>
    </location>
    <ligand>
        <name>Zn(2+)</name>
        <dbReference type="ChEBI" id="CHEBI:29105"/>
        <label>2</label>
    </ligand>
</feature>
<dbReference type="EC" id="5.6.2.4" evidence="12"/>
<dbReference type="GO" id="GO:0008270">
    <property type="term" value="F:zinc ion binding"/>
    <property type="evidence" value="ECO:0007669"/>
    <property type="project" value="UniProtKB-UniRule"/>
</dbReference>
<dbReference type="InterPro" id="IPR027417">
    <property type="entry name" value="P-loop_NTPase"/>
</dbReference>
<dbReference type="InterPro" id="IPR005259">
    <property type="entry name" value="PriA"/>
</dbReference>
<feature type="binding site" evidence="12">
    <location>
        <position position="541"/>
    </location>
    <ligand>
        <name>Zn(2+)</name>
        <dbReference type="ChEBI" id="CHEBI:29105"/>
        <label>2</label>
    </ligand>
</feature>
<evidence type="ECO:0000256" key="6">
    <source>
        <dbReference type="ARBA" id="ARBA00022806"/>
    </source>
</evidence>
<dbReference type="FunFam" id="3.40.1440.60:FF:000001">
    <property type="entry name" value="Primosomal protein N"/>
    <property type="match status" value="1"/>
</dbReference>
<dbReference type="GO" id="GO:0006310">
    <property type="term" value="P:DNA recombination"/>
    <property type="evidence" value="ECO:0007669"/>
    <property type="project" value="InterPro"/>
</dbReference>
<dbReference type="PANTHER" id="PTHR30580">
    <property type="entry name" value="PRIMOSOMAL PROTEIN N"/>
    <property type="match status" value="1"/>
</dbReference>
<dbReference type="InterPro" id="IPR041222">
    <property type="entry name" value="PriA_3primeBD"/>
</dbReference>
<dbReference type="Pfam" id="PF18074">
    <property type="entry name" value="PriA_C"/>
    <property type="match status" value="1"/>
</dbReference>
<evidence type="ECO:0000256" key="4">
    <source>
        <dbReference type="ARBA" id="ARBA00022741"/>
    </source>
</evidence>
<evidence type="ECO:0000256" key="10">
    <source>
        <dbReference type="ARBA" id="ARBA00023235"/>
    </source>
</evidence>
<evidence type="ECO:0000256" key="12">
    <source>
        <dbReference type="HAMAP-Rule" id="MF_00983"/>
    </source>
</evidence>
<evidence type="ECO:0000256" key="2">
    <source>
        <dbReference type="ARBA" id="ARBA00022705"/>
    </source>
</evidence>
<feature type="domain" description="Helicase ATP-binding" evidence="13">
    <location>
        <begin position="286"/>
        <end position="452"/>
    </location>
</feature>
<dbReference type="InterPro" id="IPR042115">
    <property type="entry name" value="PriA_3primeBD_sf"/>
</dbReference>
<evidence type="ECO:0000256" key="11">
    <source>
        <dbReference type="ARBA" id="ARBA00048988"/>
    </source>
</evidence>
<protein>
    <recommendedName>
        <fullName evidence="12">Replication restart protein PriA</fullName>
    </recommendedName>
    <alternativeName>
        <fullName evidence="12">ATP-dependent DNA helicase PriA</fullName>
        <ecNumber evidence="12">5.6.2.4</ecNumber>
    </alternativeName>
    <alternativeName>
        <fullName evidence="12">DNA 3'-5' helicase PriA</fullName>
    </alternativeName>
</protein>
<keyword evidence="9 12" id="KW-0238">DNA-binding</keyword>
<evidence type="ECO:0000259" key="14">
    <source>
        <dbReference type="PROSITE" id="PS51194"/>
    </source>
</evidence>
<dbReference type="CDD" id="cd17929">
    <property type="entry name" value="DEXHc_priA"/>
    <property type="match status" value="1"/>
</dbReference>
<comment type="catalytic activity">
    <reaction evidence="12">
        <text>Couples ATP hydrolysis with the unwinding of duplex DNA by translocating in the 3'-5' direction.</text>
        <dbReference type="EC" id="5.6.2.4"/>
    </reaction>
</comment>
<keyword evidence="4 12" id="KW-0547">Nucleotide-binding</keyword>
<dbReference type="Pfam" id="PF17764">
    <property type="entry name" value="PriA_3primeBD"/>
    <property type="match status" value="1"/>
</dbReference>
<dbReference type="InterPro" id="IPR001650">
    <property type="entry name" value="Helicase_C-like"/>
</dbReference>
<comment type="catalytic activity">
    <reaction evidence="11 12">
        <text>ATP + H2O = ADP + phosphate + H(+)</text>
        <dbReference type="Rhea" id="RHEA:13065"/>
        <dbReference type="ChEBI" id="CHEBI:15377"/>
        <dbReference type="ChEBI" id="CHEBI:15378"/>
        <dbReference type="ChEBI" id="CHEBI:30616"/>
        <dbReference type="ChEBI" id="CHEBI:43474"/>
        <dbReference type="ChEBI" id="CHEBI:456216"/>
        <dbReference type="EC" id="5.6.2.4"/>
    </reaction>
</comment>
<evidence type="ECO:0000256" key="9">
    <source>
        <dbReference type="ARBA" id="ARBA00023125"/>
    </source>
</evidence>
<reference evidence="15 16" key="1">
    <citation type="journal article" date="2015" name="Genome Announc.">
        <title>Expanding the biotechnology potential of lactobacilli through comparative genomics of 213 strains and associated genera.</title>
        <authorList>
            <person name="Sun Z."/>
            <person name="Harris H.M."/>
            <person name="McCann A."/>
            <person name="Guo C."/>
            <person name="Argimon S."/>
            <person name="Zhang W."/>
            <person name="Yang X."/>
            <person name="Jeffery I.B."/>
            <person name="Cooney J.C."/>
            <person name="Kagawa T.F."/>
            <person name="Liu W."/>
            <person name="Song Y."/>
            <person name="Salvetti E."/>
            <person name="Wrobel A."/>
            <person name="Rasinkangas P."/>
            <person name="Parkhill J."/>
            <person name="Rea M.C."/>
            <person name="O'Sullivan O."/>
            <person name="Ritari J."/>
            <person name="Douillard F.P."/>
            <person name="Paul Ross R."/>
            <person name="Yang R."/>
            <person name="Briner A.E."/>
            <person name="Felis G.E."/>
            <person name="de Vos W.M."/>
            <person name="Barrangou R."/>
            <person name="Klaenhammer T.R."/>
            <person name="Caufield P.W."/>
            <person name="Cui Y."/>
            <person name="Zhang H."/>
            <person name="O'Toole P.W."/>
        </authorList>
    </citation>
    <scope>NUCLEOTIDE SEQUENCE [LARGE SCALE GENOMIC DNA]</scope>
    <source>
        <strain evidence="15 16">DSM 15638</strain>
    </source>
</reference>
<dbReference type="RefSeq" id="WP_057973446.1">
    <property type="nucleotide sequence ID" value="NZ_AZDI01000001.1"/>
</dbReference>
<dbReference type="InterPro" id="IPR014001">
    <property type="entry name" value="Helicase_ATP-bd"/>
</dbReference>
<name>A0A0R1HIS7_9LACO</name>
<dbReference type="InterPro" id="IPR040498">
    <property type="entry name" value="PriA_CRR"/>
</dbReference>